<gene>
    <name evidence="1" type="ORF">EZS27_012584</name>
</gene>
<proteinExistence type="predicted"/>
<dbReference type="AlphaFoldDB" id="A0A5J4S216"/>
<evidence type="ECO:0000313" key="1">
    <source>
        <dbReference type="EMBL" id="KAA6339480.1"/>
    </source>
</evidence>
<comment type="caution">
    <text evidence="1">The sequence shown here is derived from an EMBL/GenBank/DDBJ whole genome shotgun (WGS) entry which is preliminary data.</text>
</comment>
<organism evidence="1">
    <name type="scientific">termite gut metagenome</name>
    <dbReference type="NCBI Taxonomy" id="433724"/>
    <lineage>
        <taxon>unclassified sequences</taxon>
        <taxon>metagenomes</taxon>
        <taxon>organismal metagenomes</taxon>
    </lineage>
</organism>
<name>A0A5J4S216_9ZZZZ</name>
<dbReference type="EMBL" id="SNRY01000533">
    <property type="protein sequence ID" value="KAA6339480.1"/>
    <property type="molecule type" value="Genomic_DNA"/>
</dbReference>
<accession>A0A5J4S216</accession>
<protein>
    <submittedName>
        <fullName evidence="1">Uncharacterized protein</fullName>
    </submittedName>
</protein>
<reference evidence="1" key="1">
    <citation type="submission" date="2019-03" db="EMBL/GenBank/DDBJ databases">
        <title>Single cell metagenomics reveals metabolic interactions within the superorganism composed of flagellate Streblomastix strix and complex community of Bacteroidetes bacteria on its surface.</title>
        <authorList>
            <person name="Treitli S.C."/>
            <person name="Kolisko M."/>
            <person name="Husnik F."/>
            <person name="Keeling P."/>
            <person name="Hampl V."/>
        </authorList>
    </citation>
    <scope>NUCLEOTIDE SEQUENCE</scope>
    <source>
        <strain evidence="1">STM</strain>
    </source>
</reference>
<sequence length="42" mass="5245">MVKIDFLDTFVRLNNGYPSFLYETNFEEQKTRYLMINQHLEW</sequence>